<evidence type="ECO:0000313" key="7">
    <source>
        <dbReference type="Proteomes" id="UP000664731"/>
    </source>
</evidence>
<comment type="caution">
    <text evidence="6">The sequence shown here is derived from an EMBL/GenBank/DDBJ whole genome shotgun (WGS) entry which is preliminary data.</text>
</comment>
<accession>A0A939GY59</accession>
<dbReference type="RefSeq" id="WP_207574018.1">
    <property type="nucleotide sequence ID" value="NZ_JAFNME010000002.1"/>
</dbReference>
<dbReference type="InterPro" id="IPR012675">
    <property type="entry name" value="Beta-grasp_dom_sf"/>
</dbReference>
<dbReference type="InterPro" id="IPR047683">
    <property type="entry name" value="BenC-like_FAD_NAD-bd"/>
</dbReference>
<comment type="cofactor">
    <cofactor evidence="3">
        <name>[2Fe-2S] cluster</name>
        <dbReference type="ChEBI" id="CHEBI:190135"/>
    </cofactor>
</comment>
<dbReference type="Pfam" id="PF00970">
    <property type="entry name" value="FAD_binding_6"/>
    <property type="match status" value="1"/>
</dbReference>
<evidence type="ECO:0000256" key="3">
    <source>
        <dbReference type="ARBA" id="ARBA00034078"/>
    </source>
</evidence>
<comment type="cofactor">
    <cofactor evidence="1">
        <name>FAD</name>
        <dbReference type="ChEBI" id="CHEBI:57692"/>
    </cofactor>
</comment>
<dbReference type="InterPro" id="IPR008333">
    <property type="entry name" value="Cbr1-like_FAD-bd_dom"/>
</dbReference>
<dbReference type="SUPFAM" id="SSF54292">
    <property type="entry name" value="2Fe-2S ferredoxin-like"/>
    <property type="match status" value="1"/>
</dbReference>
<keyword evidence="7" id="KW-1185">Reference proteome</keyword>
<dbReference type="PROSITE" id="PS51384">
    <property type="entry name" value="FAD_FR"/>
    <property type="match status" value="1"/>
</dbReference>
<dbReference type="GO" id="GO:0051537">
    <property type="term" value="F:2 iron, 2 sulfur cluster binding"/>
    <property type="evidence" value="ECO:0007669"/>
    <property type="project" value="UniProtKB-KW"/>
</dbReference>
<dbReference type="PROSITE" id="PS51085">
    <property type="entry name" value="2FE2S_FER_2"/>
    <property type="match status" value="1"/>
</dbReference>
<keyword evidence="2" id="KW-0479">Metal-binding</keyword>
<dbReference type="Proteomes" id="UP000664731">
    <property type="component" value="Unassembled WGS sequence"/>
</dbReference>
<dbReference type="Pfam" id="PF00111">
    <property type="entry name" value="Fer2"/>
    <property type="match status" value="1"/>
</dbReference>
<keyword evidence="6" id="KW-0560">Oxidoreductase</keyword>
<dbReference type="PRINTS" id="PR00410">
    <property type="entry name" value="PHEHYDRXLASE"/>
</dbReference>
<organism evidence="6 7">
    <name type="scientific">Comamonas denitrificans</name>
    <dbReference type="NCBI Taxonomy" id="117506"/>
    <lineage>
        <taxon>Bacteria</taxon>
        <taxon>Pseudomonadati</taxon>
        <taxon>Pseudomonadota</taxon>
        <taxon>Betaproteobacteria</taxon>
        <taxon>Burkholderiales</taxon>
        <taxon>Comamonadaceae</taxon>
        <taxon>Comamonas</taxon>
    </lineage>
</organism>
<reference evidence="6" key="1">
    <citation type="submission" date="2021-03" db="EMBL/GenBank/DDBJ databases">
        <title>Comamonas denitrificans.</title>
        <authorList>
            <person name="Finster K."/>
        </authorList>
    </citation>
    <scope>NUCLEOTIDE SEQUENCE</scope>
    <source>
        <strain evidence="6">MM2021_4</strain>
    </source>
</reference>
<dbReference type="GO" id="GO:0051213">
    <property type="term" value="F:dioxygenase activity"/>
    <property type="evidence" value="ECO:0007669"/>
    <property type="project" value="UniProtKB-KW"/>
</dbReference>
<evidence type="ECO:0000259" key="5">
    <source>
        <dbReference type="PROSITE" id="PS51384"/>
    </source>
</evidence>
<dbReference type="PANTHER" id="PTHR47354:SF5">
    <property type="entry name" value="PROTEIN RFBI"/>
    <property type="match status" value="1"/>
</dbReference>
<feature type="domain" description="FAD-binding FR-type" evidence="5">
    <location>
        <begin position="103"/>
        <end position="203"/>
    </location>
</feature>
<dbReference type="EMBL" id="JAFNME010000002">
    <property type="protein sequence ID" value="MBO1248468.1"/>
    <property type="molecule type" value="Genomic_DNA"/>
</dbReference>
<keyword evidence="6" id="KW-0223">Dioxygenase</keyword>
<dbReference type="InterPro" id="IPR017938">
    <property type="entry name" value="Riboflavin_synthase-like_b-brl"/>
</dbReference>
<dbReference type="PANTHER" id="PTHR47354">
    <property type="entry name" value="NADH OXIDOREDUCTASE HCR"/>
    <property type="match status" value="1"/>
</dbReference>
<dbReference type="InterPro" id="IPR050415">
    <property type="entry name" value="MRET"/>
</dbReference>
<dbReference type="PROSITE" id="PS00197">
    <property type="entry name" value="2FE2S_FER_1"/>
    <property type="match status" value="1"/>
</dbReference>
<name>A0A939GY59_9BURK</name>
<dbReference type="InterPro" id="IPR001041">
    <property type="entry name" value="2Fe-2S_ferredoxin-type"/>
</dbReference>
<dbReference type="InterPro" id="IPR001709">
    <property type="entry name" value="Flavoprot_Pyr_Nucl_cyt_Rdtase"/>
</dbReference>
<dbReference type="CDD" id="cd00207">
    <property type="entry name" value="fer2"/>
    <property type="match status" value="1"/>
</dbReference>
<evidence type="ECO:0000259" key="4">
    <source>
        <dbReference type="PROSITE" id="PS51085"/>
    </source>
</evidence>
<dbReference type="InterPro" id="IPR017927">
    <property type="entry name" value="FAD-bd_FR_type"/>
</dbReference>
<keyword evidence="2" id="KW-0408">Iron</keyword>
<dbReference type="InterPro" id="IPR001433">
    <property type="entry name" value="OxRdtase_FAD/NAD-bd"/>
</dbReference>
<dbReference type="Gene3D" id="3.10.20.30">
    <property type="match status" value="1"/>
</dbReference>
<sequence>MTFKIALNFEDGVTRFIDCNATETVADAAYRQGVNVPIDCRDGACGACKCQAESGQYELGFYIEDAMSEEEARLGQVLTCQMFPKSDCVVNVPVSSEVCKIKQATLTATIEAVHQLSPSTISLVLQGPSLNKLSFLPGQYANLEVPGTTQTRAYSFSSMPHDGKVSFLIRNVPDGLMSGYLTGRTQPGDTIKLAGPIGSFYLRDVVRPVLMLAGGTGLAPFLSMLDKLVAQGDSDQPIHLIYGVNTDADVVALERLDSFKAALPNFSYAVCVVADDSRWPKKGYVTHHLEPTQLHHGNVDIYLCGPPPMVDAVAQHLRAQAIEPASFHYEKFAASV</sequence>
<dbReference type="SUPFAM" id="SSF63380">
    <property type="entry name" value="Riboflavin synthase domain-like"/>
    <property type="match status" value="1"/>
</dbReference>
<proteinExistence type="predicted"/>
<dbReference type="CDD" id="cd06209">
    <property type="entry name" value="BenDO_FAD_NAD"/>
    <property type="match status" value="1"/>
</dbReference>
<evidence type="ECO:0000313" key="6">
    <source>
        <dbReference type="EMBL" id="MBO1248468.1"/>
    </source>
</evidence>
<evidence type="ECO:0000256" key="1">
    <source>
        <dbReference type="ARBA" id="ARBA00001974"/>
    </source>
</evidence>
<dbReference type="AlphaFoldDB" id="A0A939GY59"/>
<dbReference type="PRINTS" id="PR00371">
    <property type="entry name" value="FPNCR"/>
</dbReference>
<dbReference type="NCBIfam" id="NF040810">
    <property type="entry name" value="BenC"/>
    <property type="match status" value="1"/>
</dbReference>
<dbReference type="SUPFAM" id="SSF52343">
    <property type="entry name" value="Ferredoxin reductase-like, C-terminal NADP-linked domain"/>
    <property type="match status" value="1"/>
</dbReference>
<gene>
    <name evidence="6" type="ORF">J1777_01265</name>
</gene>
<dbReference type="InterPro" id="IPR006058">
    <property type="entry name" value="2Fe2S_fd_BS"/>
</dbReference>
<dbReference type="Gene3D" id="2.40.30.10">
    <property type="entry name" value="Translation factors"/>
    <property type="match status" value="1"/>
</dbReference>
<protein>
    <submittedName>
        <fullName evidence="6">Ring-hydroxylating dioxygenase ferredoxin reductase family protein</fullName>
    </submittedName>
</protein>
<keyword evidence="2" id="KW-0001">2Fe-2S</keyword>
<evidence type="ECO:0000256" key="2">
    <source>
        <dbReference type="ARBA" id="ARBA00022714"/>
    </source>
</evidence>
<dbReference type="Gene3D" id="3.40.50.80">
    <property type="entry name" value="Nucleotide-binding domain of ferredoxin-NADP reductase (FNR) module"/>
    <property type="match status" value="1"/>
</dbReference>
<dbReference type="Pfam" id="PF00175">
    <property type="entry name" value="NAD_binding_1"/>
    <property type="match status" value="1"/>
</dbReference>
<dbReference type="InterPro" id="IPR036010">
    <property type="entry name" value="2Fe-2S_ferredoxin-like_sf"/>
</dbReference>
<dbReference type="InterPro" id="IPR039261">
    <property type="entry name" value="FNR_nucleotide-bd"/>
</dbReference>
<keyword evidence="2" id="KW-0411">Iron-sulfur</keyword>
<feature type="domain" description="2Fe-2S ferredoxin-type" evidence="4">
    <location>
        <begin position="3"/>
        <end position="96"/>
    </location>
</feature>